<dbReference type="AlphaFoldDB" id="A0A2N0RNV2"/>
<comment type="caution">
    <text evidence="1">The sequence shown here is derived from an EMBL/GenBank/DDBJ whole genome shotgun (WGS) entry which is preliminary data.</text>
</comment>
<gene>
    <name evidence="1" type="ORF">RhiirA1_461679</name>
</gene>
<reference evidence="1 2" key="1">
    <citation type="submission" date="2017-10" db="EMBL/GenBank/DDBJ databases">
        <title>Extensive intraspecific genome diversity in a model arbuscular mycorrhizal fungus.</title>
        <authorList>
            <person name="Chen E.C.H."/>
            <person name="Morin E."/>
            <person name="Baudet D."/>
            <person name="Noel J."/>
            <person name="Ndikumana S."/>
            <person name="Charron P."/>
            <person name="St-Onge C."/>
            <person name="Giorgi J."/>
            <person name="Grigoriev I.V."/>
            <person name="Roux C."/>
            <person name="Martin F.M."/>
            <person name="Corradi N."/>
        </authorList>
    </citation>
    <scope>NUCLEOTIDE SEQUENCE [LARGE SCALE GENOMIC DNA]</scope>
    <source>
        <strain evidence="1 2">A1</strain>
    </source>
</reference>
<protein>
    <recommendedName>
        <fullName evidence="3">Protein kinase domain-containing protein</fullName>
    </recommendedName>
</protein>
<name>A0A2N0RNV2_9GLOM</name>
<dbReference type="InterPro" id="IPR011009">
    <property type="entry name" value="Kinase-like_dom_sf"/>
</dbReference>
<dbReference type="EMBL" id="LLXH01000585">
    <property type="protein sequence ID" value="PKC64965.1"/>
    <property type="molecule type" value="Genomic_DNA"/>
</dbReference>
<proteinExistence type="predicted"/>
<dbReference type="VEuPathDB" id="FungiDB:RhiirA1_461679"/>
<accession>A0A2N0RNV2</accession>
<evidence type="ECO:0000313" key="2">
    <source>
        <dbReference type="Proteomes" id="UP000232688"/>
    </source>
</evidence>
<dbReference type="Proteomes" id="UP000232688">
    <property type="component" value="Unassembled WGS sequence"/>
</dbReference>
<sequence>MSDNTKKVQNTENTNEWINWIEEAVECWWFLESVPCKLEKYSKTISVNHVIMKEIVFDFYNNIIRCHGITKFESENQISYNYMMVVEYSDGDSLRNYLKENFNKLTWDDNTLWRTSWLALYHVYIMRRLSIVIW</sequence>
<dbReference type="SUPFAM" id="SSF56112">
    <property type="entry name" value="Protein kinase-like (PK-like)"/>
    <property type="match status" value="1"/>
</dbReference>
<reference evidence="1 2" key="2">
    <citation type="submission" date="2017-10" db="EMBL/GenBank/DDBJ databases">
        <title>Genome analyses suggest a sexual origin of heterokaryosis in a supposedly ancient asexual fungus.</title>
        <authorList>
            <person name="Corradi N."/>
            <person name="Sedzielewska K."/>
            <person name="Noel J."/>
            <person name="Charron P."/>
            <person name="Farinelli L."/>
            <person name="Marton T."/>
            <person name="Kruger M."/>
            <person name="Pelin A."/>
            <person name="Brachmann A."/>
            <person name="Corradi N."/>
        </authorList>
    </citation>
    <scope>NUCLEOTIDE SEQUENCE [LARGE SCALE GENOMIC DNA]</scope>
    <source>
        <strain evidence="1 2">A1</strain>
    </source>
</reference>
<organism evidence="1 2">
    <name type="scientific">Rhizophagus irregularis</name>
    <dbReference type="NCBI Taxonomy" id="588596"/>
    <lineage>
        <taxon>Eukaryota</taxon>
        <taxon>Fungi</taxon>
        <taxon>Fungi incertae sedis</taxon>
        <taxon>Mucoromycota</taxon>
        <taxon>Glomeromycotina</taxon>
        <taxon>Glomeromycetes</taxon>
        <taxon>Glomerales</taxon>
        <taxon>Glomeraceae</taxon>
        <taxon>Rhizophagus</taxon>
    </lineage>
</organism>
<evidence type="ECO:0000313" key="1">
    <source>
        <dbReference type="EMBL" id="PKC64965.1"/>
    </source>
</evidence>
<evidence type="ECO:0008006" key="3">
    <source>
        <dbReference type="Google" id="ProtNLM"/>
    </source>
</evidence>